<accession>A0A834FE49</accession>
<evidence type="ECO:0000313" key="1">
    <source>
        <dbReference type="EMBL" id="KAF6731476.1"/>
    </source>
</evidence>
<dbReference type="EMBL" id="WKFB01000214">
    <property type="protein sequence ID" value="KAF6731476.1"/>
    <property type="molecule type" value="Genomic_DNA"/>
</dbReference>
<protein>
    <submittedName>
        <fullName evidence="1">Uncharacterized protein</fullName>
    </submittedName>
</protein>
<gene>
    <name evidence="1" type="ORF">FQA47_025136</name>
</gene>
<comment type="caution">
    <text evidence="1">The sequence shown here is derived from an EMBL/GenBank/DDBJ whole genome shotgun (WGS) entry which is preliminary data.</text>
</comment>
<proteinExistence type="predicted"/>
<name>A0A834FE49_ORYME</name>
<organism evidence="1 2">
    <name type="scientific">Oryzias melastigma</name>
    <name type="common">Marine medaka</name>
    <dbReference type="NCBI Taxonomy" id="30732"/>
    <lineage>
        <taxon>Eukaryota</taxon>
        <taxon>Metazoa</taxon>
        <taxon>Chordata</taxon>
        <taxon>Craniata</taxon>
        <taxon>Vertebrata</taxon>
        <taxon>Euteleostomi</taxon>
        <taxon>Actinopterygii</taxon>
        <taxon>Neopterygii</taxon>
        <taxon>Teleostei</taxon>
        <taxon>Neoteleostei</taxon>
        <taxon>Acanthomorphata</taxon>
        <taxon>Ovalentaria</taxon>
        <taxon>Atherinomorphae</taxon>
        <taxon>Beloniformes</taxon>
        <taxon>Adrianichthyidae</taxon>
        <taxon>Oryziinae</taxon>
        <taxon>Oryzias</taxon>
    </lineage>
</organism>
<reference evidence="1" key="1">
    <citation type="journal article" name="BMC Genomics">
        <title>Long-read sequencing and de novo genome assembly of marine medaka (Oryzias melastigma).</title>
        <authorList>
            <person name="Liang P."/>
            <person name="Saqib H.S.A."/>
            <person name="Ni X."/>
            <person name="Shen Y."/>
        </authorList>
    </citation>
    <scope>NUCLEOTIDE SEQUENCE</scope>
    <source>
        <strain evidence="1">Bigg-433</strain>
    </source>
</reference>
<sequence>MVFRYDRIIKDNRSKLHVPKTPEDKTLPFPLLQAPLSSVLVSEPPSGQHTVRADHISRRRLGDFHAFLSLTGDVLDKKIVLDHHKILEVEDLIFLYFNMLSFKMHQDTTCTVI</sequence>
<evidence type="ECO:0000313" key="2">
    <source>
        <dbReference type="Proteomes" id="UP000646548"/>
    </source>
</evidence>
<dbReference type="Proteomes" id="UP000646548">
    <property type="component" value="Unassembled WGS sequence"/>
</dbReference>
<dbReference type="AlphaFoldDB" id="A0A834FE49"/>